<comment type="caution">
    <text evidence="1">The sequence shown here is derived from an EMBL/GenBank/DDBJ whole genome shotgun (WGS) entry which is preliminary data.</text>
</comment>
<keyword evidence="2" id="KW-1185">Reference proteome</keyword>
<reference evidence="1" key="1">
    <citation type="submission" date="2022-08" db="EMBL/GenBank/DDBJ databases">
        <title>Genome Sequence of Lecanicillium fungicola.</title>
        <authorList>
            <person name="Buettner E."/>
        </authorList>
    </citation>
    <scope>NUCLEOTIDE SEQUENCE</scope>
    <source>
        <strain evidence="1">Babe33</strain>
    </source>
</reference>
<name>A0ACC1MCE9_9HYPO</name>
<dbReference type="Proteomes" id="UP001143910">
    <property type="component" value="Unassembled WGS sequence"/>
</dbReference>
<accession>A0ACC1MCE9</accession>
<protein>
    <submittedName>
        <fullName evidence="1">Uncharacterized protein</fullName>
    </submittedName>
</protein>
<evidence type="ECO:0000313" key="2">
    <source>
        <dbReference type="Proteomes" id="UP001143910"/>
    </source>
</evidence>
<proteinExistence type="predicted"/>
<evidence type="ECO:0000313" key="1">
    <source>
        <dbReference type="EMBL" id="KAJ2957709.1"/>
    </source>
</evidence>
<gene>
    <name evidence="1" type="ORF">NQ176_g11228</name>
</gene>
<dbReference type="EMBL" id="JANJQO010003626">
    <property type="protein sequence ID" value="KAJ2957709.1"/>
    <property type="molecule type" value="Genomic_DNA"/>
</dbReference>
<organism evidence="1 2">
    <name type="scientific">Zarea fungicola</name>
    <dbReference type="NCBI Taxonomy" id="93591"/>
    <lineage>
        <taxon>Eukaryota</taxon>
        <taxon>Fungi</taxon>
        <taxon>Dikarya</taxon>
        <taxon>Ascomycota</taxon>
        <taxon>Pezizomycotina</taxon>
        <taxon>Sordariomycetes</taxon>
        <taxon>Hypocreomycetidae</taxon>
        <taxon>Hypocreales</taxon>
        <taxon>Cordycipitaceae</taxon>
        <taxon>Zarea</taxon>
    </lineage>
</organism>
<sequence>MCTSLGVRCTGYQSRLQWQDEDPSTALTSEDGDEGRFRHRLFSEAQQSEMAASTVTSLGRMTMTKALGDLETEESSPRGMSKSGQLDHRFHGPFGVLFPTPEPSPQSSLSPVGSQIVTPYDAAPSRQPSPPVHLPQLRSSSIPEAAPELLRYFKNHGVAFSYSIKPDKAICPWENIHFPVAERTYAQLLLHGTSTSTDMSLFYSVLAASCLHRSRHGGASESINWAELGTQYKQTSRQHLEQAIQDELIPVVPTKYKKLLMALLSMTMLEVRPINFIFCFSFF</sequence>